<evidence type="ECO:0000259" key="8">
    <source>
        <dbReference type="PROSITE" id="PS52004"/>
    </source>
</evidence>
<dbReference type="PROSITE" id="PS00606">
    <property type="entry name" value="KS3_1"/>
    <property type="match status" value="1"/>
</dbReference>
<dbReference type="SUPFAM" id="SSF55048">
    <property type="entry name" value="Probable ACP-binding domain of malonyl-CoA ACP transacylase"/>
    <property type="match status" value="1"/>
</dbReference>
<feature type="compositionally biased region" description="Basic and acidic residues" evidence="6">
    <location>
        <begin position="900"/>
        <end position="911"/>
    </location>
</feature>
<dbReference type="Gene3D" id="3.40.47.10">
    <property type="match status" value="1"/>
</dbReference>
<dbReference type="Gene3D" id="3.40.366.10">
    <property type="entry name" value="Malonyl-Coenzyme A Acyl Carrier Protein, domain 2"/>
    <property type="match status" value="1"/>
</dbReference>
<dbReference type="InterPro" id="IPR001227">
    <property type="entry name" value="Ac_transferase_dom_sf"/>
</dbReference>
<dbReference type="InterPro" id="IPR036736">
    <property type="entry name" value="ACP-like_sf"/>
</dbReference>
<evidence type="ECO:0000256" key="3">
    <source>
        <dbReference type="ARBA" id="ARBA00022679"/>
    </source>
</evidence>
<dbReference type="PROSITE" id="PS50075">
    <property type="entry name" value="CARRIER"/>
    <property type="match status" value="1"/>
</dbReference>
<dbReference type="Pfam" id="PF16197">
    <property type="entry name" value="KAsynt_C_assoc"/>
    <property type="match status" value="1"/>
</dbReference>
<dbReference type="SUPFAM" id="SSF47336">
    <property type="entry name" value="ACP-like"/>
    <property type="match status" value="1"/>
</dbReference>
<organism evidence="9 10">
    <name type="scientific">Streptomyces lunalinharesii</name>
    <dbReference type="NCBI Taxonomy" id="333384"/>
    <lineage>
        <taxon>Bacteria</taxon>
        <taxon>Bacillati</taxon>
        <taxon>Actinomycetota</taxon>
        <taxon>Actinomycetes</taxon>
        <taxon>Kitasatosporales</taxon>
        <taxon>Streptomycetaceae</taxon>
        <taxon>Streptomyces</taxon>
    </lineage>
</organism>
<dbReference type="PANTHER" id="PTHR43775:SF37">
    <property type="entry name" value="SI:DKEY-61P9.11"/>
    <property type="match status" value="1"/>
</dbReference>
<gene>
    <name evidence="9" type="ORF">GCM10009864_74040</name>
</gene>
<dbReference type="Pfam" id="PF02801">
    <property type="entry name" value="Ketoacyl-synt_C"/>
    <property type="match status" value="1"/>
</dbReference>
<dbReference type="InterPro" id="IPR018201">
    <property type="entry name" value="Ketoacyl_synth_AS"/>
</dbReference>
<dbReference type="RefSeq" id="WP_344583955.1">
    <property type="nucleotide sequence ID" value="NZ_BAAARK010000048.1"/>
</dbReference>
<dbReference type="PROSITE" id="PS52004">
    <property type="entry name" value="KS3_2"/>
    <property type="match status" value="1"/>
</dbReference>
<dbReference type="Pfam" id="PF00550">
    <property type="entry name" value="PP-binding"/>
    <property type="match status" value="1"/>
</dbReference>
<dbReference type="InterPro" id="IPR016036">
    <property type="entry name" value="Malonyl_transacylase_ACP-bd"/>
</dbReference>
<keyword evidence="10" id="KW-1185">Reference proteome</keyword>
<dbReference type="SUPFAM" id="SSF52151">
    <property type="entry name" value="FabD/lysophospholipase-like"/>
    <property type="match status" value="1"/>
</dbReference>
<keyword evidence="4" id="KW-0045">Antibiotic biosynthesis</keyword>
<feature type="domain" description="Ketosynthase family 3 (KS3)" evidence="8">
    <location>
        <begin position="5"/>
        <end position="419"/>
    </location>
</feature>
<feature type="region of interest" description="Disordered" evidence="6">
    <location>
        <begin position="878"/>
        <end position="919"/>
    </location>
</feature>
<dbReference type="SMART" id="SM00827">
    <property type="entry name" value="PKS_AT"/>
    <property type="match status" value="1"/>
</dbReference>
<dbReference type="InterPro" id="IPR014031">
    <property type="entry name" value="Ketoacyl_synth_C"/>
</dbReference>
<evidence type="ECO:0000313" key="10">
    <source>
        <dbReference type="Proteomes" id="UP001500994"/>
    </source>
</evidence>
<dbReference type="Pfam" id="PF00109">
    <property type="entry name" value="ketoacyl-synt"/>
    <property type="match status" value="1"/>
</dbReference>
<feature type="domain" description="Carrier" evidence="7">
    <location>
        <begin position="917"/>
        <end position="992"/>
    </location>
</feature>
<dbReference type="InterPro" id="IPR050091">
    <property type="entry name" value="PKS_NRPS_Biosynth_Enz"/>
</dbReference>
<evidence type="ECO:0000256" key="2">
    <source>
        <dbReference type="ARBA" id="ARBA00022553"/>
    </source>
</evidence>
<evidence type="ECO:0000256" key="4">
    <source>
        <dbReference type="ARBA" id="ARBA00023194"/>
    </source>
</evidence>
<keyword evidence="2" id="KW-0597">Phosphoprotein</keyword>
<dbReference type="PANTHER" id="PTHR43775">
    <property type="entry name" value="FATTY ACID SYNTHASE"/>
    <property type="match status" value="1"/>
</dbReference>
<dbReference type="SUPFAM" id="SSF53901">
    <property type="entry name" value="Thiolase-like"/>
    <property type="match status" value="1"/>
</dbReference>
<evidence type="ECO:0000256" key="1">
    <source>
        <dbReference type="ARBA" id="ARBA00022450"/>
    </source>
</evidence>
<dbReference type="InterPro" id="IPR016035">
    <property type="entry name" value="Acyl_Trfase/lysoPLipase"/>
</dbReference>
<dbReference type="InterPro" id="IPR032821">
    <property type="entry name" value="PKS_assoc"/>
</dbReference>
<sequence>MTDMDNAVAVVGLALRVPGSADPETFWSGLADGRVSLPAARNGPEADGPLQAGQIDRFAEFDAELFGMSPAQAAMTDPQHRVLTELVWQALEDAGIDPGATTDRVGVFAGCGPDAYLHANVLTDEQLVRVHGQEQLQLGNSRDFLATAISYRLGLTGPSMTVQTACSTSLVAVHQAVRSLLTYECDIAVAGGVTIHPVERPTYEFTEGGIVSPDGRCRPFTEGSLGTVPSSGAGVVVLRRAADLDERGASGVRAHIIGSAVNNDGADRMSLVAPSPRGQADVIREALESAGLAAADIGYVETHGTGTVLGDQIELAALAEVYGDRGGELSCALGALKPNIGHCDTAAGVLGLIKTVLAVQERTVPPIPHQPGDGPDVALGSPRFFIPRKAEPWGDELPQHAAVSSFGLGGTNVHVIVAPARRAPIPATPAPSETSSDRPGIAVLSAATDNALRDKARSLAHWLQQGGGADVPLADVLATLRHGRRPLDRRWAVALPADESAARGRLRTELLALAEQGQGQARGAVTQPTVAALLPGQGVSLAGVGTAYAAVDAEFRTDLSELSATVSAAGGPDLSAFGEWSADDPRLMDTAVVQPLLFVLGTAALRLLERYAVRPALLLGHSVGELTAAAYAGVFTLDEAAAAVVARGRLMAGAPQGAMVAVRADESTALGLAERLPVDVCGLNAPDNTVLGGAPDAVAELEQRCRTRGVAVTRLATTRAFHSRAMTSAAEEFAGFLGEFTLRAPKPDLTVVSNLTGLPLTDQQATDPGYWGRQLRSTVRLDEALATLLNAGPDVVLGVQRGRTMTSLARQAARRHDRTPLVTDLLGDGKQAEPLAVQDALAQLWTAGCSPRLDIPSPRAAVRLPAYPFADTRHWVEAVPTEPRERRAPEADVQDGQEDLDPRPQAEDEPRAASADLDGDSTPAVIASLWQSAFGGAPLRPGDNFFTLGGTSLQAAQLITVINNDLLLNMRLQDLYENSSLGEFVACAQALVAERDDDELLRLLDELENGSGPEGDA</sequence>
<dbReference type="EMBL" id="BAAARK010000048">
    <property type="protein sequence ID" value="GAA2689295.1"/>
    <property type="molecule type" value="Genomic_DNA"/>
</dbReference>
<dbReference type="Proteomes" id="UP001500994">
    <property type="component" value="Unassembled WGS sequence"/>
</dbReference>
<dbReference type="Pfam" id="PF00698">
    <property type="entry name" value="Acyl_transf_1"/>
    <property type="match status" value="1"/>
</dbReference>
<proteinExistence type="predicted"/>
<evidence type="ECO:0000259" key="7">
    <source>
        <dbReference type="PROSITE" id="PS50075"/>
    </source>
</evidence>
<dbReference type="Gene3D" id="3.30.70.3290">
    <property type="match status" value="1"/>
</dbReference>
<dbReference type="InterPro" id="IPR016039">
    <property type="entry name" value="Thiolase-like"/>
</dbReference>
<dbReference type="InterPro" id="IPR014030">
    <property type="entry name" value="Ketoacyl_synth_N"/>
</dbReference>
<dbReference type="SMART" id="SM00825">
    <property type="entry name" value="PKS_KS"/>
    <property type="match status" value="1"/>
</dbReference>
<feature type="compositionally biased region" description="Basic and acidic residues" evidence="6">
    <location>
        <begin position="878"/>
        <end position="890"/>
    </location>
</feature>
<dbReference type="Gene3D" id="1.10.1200.10">
    <property type="entry name" value="ACP-like"/>
    <property type="match status" value="1"/>
</dbReference>
<evidence type="ECO:0000256" key="6">
    <source>
        <dbReference type="SAM" id="MobiDB-lite"/>
    </source>
</evidence>
<keyword evidence="3" id="KW-0808">Transferase</keyword>
<evidence type="ECO:0000313" key="9">
    <source>
        <dbReference type="EMBL" id="GAA2689295.1"/>
    </source>
</evidence>
<accession>A0ABP6FIJ8</accession>
<protein>
    <submittedName>
        <fullName evidence="9">Uncharacterized protein</fullName>
    </submittedName>
</protein>
<dbReference type="CDD" id="cd00833">
    <property type="entry name" value="PKS"/>
    <property type="match status" value="1"/>
</dbReference>
<dbReference type="InterPro" id="IPR009081">
    <property type="entry name" value="PP-bd_ACP"/>
</dbReference>
<name>A0ABP6FIJ8_9ACTN</name>
<evidence type="ECO:0000256" key="5">
    <source>
        <dbReference type="ARBA" id="ARBA00023315"/>
    </source>
</evidence>
<keyword evidence="1" id="KW-0596">Phosphopantetheine</keyword>
<reference evidence="10" key="1">
    <citation type="journal article" date="2019" name="Int. J. Syst. Evol. Microbiol.">
        <title>The Global Catalogue of Microorganisms (GCM) 10K type strain sequencing project: providing services to taxonomists for standard genome sequencing and annotation.</title>
        <authorList>
            <consortium name="The Broad Institute Genomics Platform"/>
            <consortium name="The Broad Institute Genome Sequencing Center for Infectious Disease"/>
            <person name="Wu L."/>
            <person name="Ma J."/>
        </authorList>
    </citation>
    <scope>NUCLEOTIDE SEQUENCE [LARGE SCALE GENOMIC DNA]</scope>
    <source>
        <strain evidence="10">JCM 16374</strain>
    </source>
</reference>
<dbReference type="InterPro" id="IPR020841">
    <property type="entry name" value="PKS_Beta-ketoAc_synthase_dom"/>
</dbReference>
<dbReference type="InterPro" id="IPR014043">
    <property type="entry name" value="Acyl_transferase_dom"/>
</dbReference>
<keyword evidence="5" id="KW-0012">Acyltransferase</keyword>
<comment type="caution">
    <text evidence="9">The sequence shown here is derived from an EMBL/GenBank/DDBJ whole genome shotgun (WGS) entry which is preliminary data.</text>
</comment>